<accession>A0ABS6TBZ2</accession>
<keyword evidence="2" id="KW-1185">Reference proteome</keyword>
<protein>
    <submittedName>
        <fullName evidence="1">Prenyltransferase</fullName>
    </submittedName>
</protein>
<dbReference type="RefSeq" id="WP_218325483.1">
    <property type="nucleotide sequence ID" value="NZ_JAHUZB010000003.1"/>
</dbReference>
<name>A0ABS6TBZ2_9ENTE</name>
<comment type="caution">
    <text evidence="1">The sequence shown here is derived from an EMBL/GenBank/DDBJ whole genome shotgun (WGS) entry which is preliminary data.</text>
</comment>
<sequence length="277" mass="32257">MYQRDIEIIMSYKKQFDFDYWTTEDLRLFKGSPYNAVTAPTYLVELGIPIDDPVIQANVDLLFSVLREDGRFKVYPKGGMVPCQTAITLTSLCRLGQAQDPRLANSYRYFLEMQEADGGWKCKKYSFGRGPETEFSTPMTTLYVLHAFIYQPNFKELRQLDGAVEFLLKHWEMKVPIGPCHYGIGRLFMQVEYPLGDYNIFHYVYVLSHYPKAQKDPRFLEAFEWLKSRTVADQIVVERHSPRLNKLAFCKKGEVSQLATKYYQMILENLTINKGAD</sequence>
<evidence type="ECO:0000313" key="1">
    <source>
        <dbReference type="EMBL" id="MBV7390417.1"/>
    </source>
</evidence>
<dbReference type="EMBL" id="JAHUZB010000003">
    <property type="protein sequence ID" value="MBV7390417.1"/>
    <property type="molecule type" value="Genomic_DNA"/>
</dbReference>
<evidence type="ECO:0000313" key="2">
    <source>
        <dbReference type="Proteomes" id="UP000774130"/>
    </source>
</evidence>
<organism evidence="1 2">
    <name type="scientific">Enterococcus alishanensis</name>
    <dbReference type="NCBI Taxonomy" id="1303817"/>
    <lineage>
        <taxon>Bacteria</taxon>
        <taxon>Bacillati</taxon>
        <taxon>Bacillota</taxon>
        <taxon>Bacilli</taxon>
        <taxon>Lactobacillales</taxon>
        <taxon>Enterococcaceae</taxon>
        <taxon>Enterococcus</taxon>
    </lineage>
</organism>
<proteinExistence type="predicted"/>
<reference evidence="1 2" key="1">
    <citation type="submission" date="2021-06" db="EMBL/GenBank/DDBJ databases">
        <title>Enterococcus alishanensis sp. nov., a novel lactic acid bacterium isolated from fresh coffee beans.</title>
        <authorList>
            <person name="Chen Y.-S."/>
        </authorList>
    </citation>
    <scope>NUCLEOTIDE SEQUENCE [LARGE SCALE GENOMIC DNA]</scope>
    <source>
        <strain evidence="1 2">ALS3</strain>
    </source>
</reference>
<gene>
    <name evidence="1" type="ORF">KUA55_06985</name>
</gene>
<dbReference type="Proteomes" id="UP000774130">
    <property type="component" value="Unassembled WGS sequence"/>
</dbReference>